<accession>A0ABM8CU18</accession>
<organism evidence="1 2">
    <name type="scientific">Nocardia sputorum</name>
    <dbReference type="NCBI Taxonomy" id="2984338"/>
    <lineage>
        <taxon>Bacteria</taxon>
        <taxon>Bacillati</taxon>
        <taxon>Actinomycetota</taxon>
        <taxon>Actinomycetes</taxon>
        <taxon>Mycobacteriales</taxon>
        <taxon>Nocardiaceae</taxon>
        <taxon>Nocardia</taxon>
    </lineage>
</organism>
<gene>
    <name evidence="1" type="ORF">IFM12276_12750</name>
</gene>
<protein>
    <submittedName>
        <fullName evidence="1">Uncharacterized protein</fullName>
    </submittedName>
</protein>
<reference evidence="1 2" key="1">
    <citation type="submission" date="2022-11" db="EMBL/GenBank/DDBJ databases">
        <title>Genome Sequencing of Nocardia sp. ON39_IFM12276 and assembly.</title>
        <authorList>
            <person name="Shimojima M."/>
            <person name="Toyokawa M."/>
            <person name="Uesaka K."/>
        </authorList>
    </citation>
    <scope>NUCLEOTIDE SEQUENCE [LARGE SCALE GENOMIC DNA]</scope>
    <source>
        <strain evidence="1 2">IFM 12276</strain>
    </source>
</reference>
<keyword evidence="2" id="KW-1185">Reference proteome</keyword>
<dbReference type="Proteomes" id="UP001317870">
    <property type="component" value="Chromosome"/>
</dbReference>
<evidence type="ECO:0000313" key="1">
    <source>
        <dbReference type="EMBL" id="BDT98246.1"/>
    </source>
</evidence>
<proteinExistence type="predicted"/>
<sequence length="99" mass="10736">MRVRRAVGTGSLLPRAAPLGSRSVTDRIVPLPMGVSVSDSMESATAYVIEALEAKGTATRDDFDVPAIVAETHAITNSWDFRAIEDATFWSIAARFLRQ</sequence>
<evidence type="ECO:0000313" key="2">
    <source>
        <dbReference type="Proteomes" id="UP001317870"/>
    </source>
</evidence>
<name>A0ABM8CU18_9NOCA</name>
<dbReference type="EMBL" id="AP026978">
    <property type="protein sequence ID" value="BDT98246.1"/>
    <property type="molecule type" value="Genomic_DNA"/>
</dbReference>